<gene>
    <name evidence="7" type="ORF">B9Q03_07985</name>
</gene>
<dbReference type="EMBL" id="NEXE01000083">
    <property type="protein sequence ID" value="PSN89864.1"/>
    <property type="molecule type" value="Genomic_DNA"/>
</dbReference>
<dbReference type="PANTHER" id="PTHR30290">
    <property type="entry name" value="PERIPLASMIC BINDING COMPONENT OF ABC TRANSPORTER"/>
    <property type="match status" value="1"/>
</dbReference>
<feature type="compositionally biased region" description="Low complexity" evidence="4">
    <location>
        <begin position="41"/>
        <end position="71"/>
    </location>
</feature>
<dbReference type="AlphaFoldDB" id="A0A2R6AU12"/>
<keyword evidence="2" id="KW-0813">Transport</keyword>
<evidence type="ECO:0000256" key="4">
    <source>
        <dbReference type="SAM" id="MobiDB-lite"/>
    </source>
</evidence>
<feature type="domain" description="Solute-binding protein family 5" evidence="6">
    <location>
        <begin position="132"/>
        <end position="590"/>
    </location>
</feature>
<feature type="region of interest" description="Disordered" evidence="4">
    <location>
        <begin position="36"/>
        <end position="71"/>
    </location>
</feature>
<evidence type="ECO:0000256" key="5">
    <source>
        <dbReference type="SAM" id="Phobius"/>
    </source>
</evidence>
<dbReference type="InterPro" id="IPR039424">
    <property type="entry name" value="SBP_5"/>
</dbReference>
<dbReference type="InterPro" id="IPR000914">
    <property type="entry name" value="SBP_5_dom"/>
</dbReference>
<keyword evidence="5" id="KW-0472">Membrane</keyword>
<dbReference type="GO" id="GO:0043190">
    <property type="term" value="C:ATP-binding cassette (ABC) transporter complex"/>
    <property type="evidence" value="ECO:0007669"/>
    <property type="project" value="InterPro"/>
</dbReference>
<proteinExistence type="inferred from homology"/>
<sequence>MRTVSRRGISRGATIAIVVVIVIIIVLASVLATRRPPPAVSSSTITTPTSASTTSSTSTSTSSTSSTTTTTTFVFGPPNASQLIDDAGLALIGHVIAPDALDPATGFYVPDGAVFTNVFQNLVEFNGSNYLQVVPVIAENYTTSNYQTYVFQIRPNLTFSNGDPLNAYDVWFSLVREDYMGQSVGLANYGMLTINLTEYSQTGYAFPWGIRHAIQAVTGLPAVTNTSIAVHVLNNMLSNFNPNNQTIREIMSYPNQAYVASGPLSFTVNLLNPYRDFPLVLAGWWGAIVDPSFVDAHGGVQANTQNSYFNSNGGIGSGPYMIKSVSVGFTQVVLVANPNYWALKQSGVPAVAQPPHIRVVVINYGLSHNQRVEDFATNRAQISFVSISSFNQFYDAYQYRRYFSFNQIFYNAGFQPGVVYLAMNTQMPPTNNNDFRLAIVHAINYTQILDDLYTFNGTLLGQMYLGPVSPQFPGFYNPGNLPLYSFNLTLAEMYLNASGWQANFHVVLPNGSILGNPNAPQLQPMSIWYLAPLSSFDQGKLEIIQHDLELIGLSVSLEGATAATFASWTTPQSTPNLVLLDWFPDWADPIFQQIFPEVTTFAFLPAWMNLSKVNQLLQVAPFTTNLTEQVQMVKEIYNITYWYAPYAWLPNAAFYYFVQPYLKGFVYNEFSGYYYNMMYYEPVNITT</sequence>
<reference evidence="7 8" key="1">
    <citation type="submission" date="2017-04" db="EMBL/GenBank/DDBJ databases">
        <title>Novel microbial lineages endemic to geothermal iron-oxide mats fill important gaps in the evolutionary history of Archaea.</title>
        <authorList>
            <person name="Jay Z.J."/>
            <person name="Beam J.P."/>
            <person name="Dlakic M."/>
            <person name="Rusch D.B."/>
            <person name="Kozubal M.A."/>
            <person name="Inskeep W.P."/>
        </authorList>
    </citation>
    <scope>NUCLEOTIDE SEQUENCE [LARGE SCALE GENOMIC DNA]</scope>
    <source>
        <strain evidence="7">OSP_D</strain>
    </source>
</reference>
<keyword evidence="5" id="KW-0812">Transmembrane</keyword>
<comment type="caution">
    <text evidence="7">The sequence shown here is derived from an EMBL/GenBank/DDBJ whole genome shotgun (WGS) entry which is preliminary data.</text>
</comment>
<dbReference type="Proteomes" id="UP000240322">
    <property type="component" value="Unassembled WGS sequence"/>
</dbReference>
<dbReference type="Gene3D" id="3.10.105.10">
    <property type="entry name" value="Dipeptide-binding Protein, Domain 3"/>
    <property type="match status" value="1"/>
</dbReference>
<dbReference type="GO" id="GO:1904680">
    <property type="term" value="F:peptide transmembrane transporter activity"/>
    <property type="evidence" value="ECO:0007669"/>
    <property type="project" value="TreeGrafter"/>
</dbReference>
<dbReference type="GO" id="GO:0015833">
    <property type="term" value="P:peptide transport"/>
    <property type="evidence" value="ECO:0007669"/>
    <property type="project" value="TreeGrafter"/>
</dbReference>
<comment type="similarity">
    <text evidence="1">Belongs to the bacterial solute-binding protein 5 family.</text>
</comment>
<accession>A0A2R6AU12</accession>
<evidence type="ECO:0000256" key="3">
    <source>
        <dbReference type="ARBA" id="ARBA00022729"/>
    </source>
</evidence>
<keyword evidence="3" id="KW-0732">Signal</keyword>
<organism evidence="7 8">
    <name type="scientific">Candidatus Marsarchaeota G2 archaeon OSP_D</name>
    <dbReference type="NCBI Taxonomy" id="1978157"/>
    <lineage>
        <taxon>Archaea</taxon>
        <taxon>Candidatus Marsarchaeota</taxon>
        <taxon>Candidatus Marsarchaeota group 2</taxon>
    </lineage>
</organism>
<evidence type="ECO:0000313" key="8">
    <source>
        <dbReference type="Proteomes" id="UP000240322"/>
    </source>
</evidence>
<evidence type="ECO:0000256" key="2">
    <source>
        <dbReference type="ARBA" id="ARBA00022448"/>
    </source>
</evidence>
<keyword evidence="5" id="KW-1133">Transmembrane helix</keyword>
<dbReference type="PIRSF" id="PIRSF002741">
    <property type="entry name" value="MppA"/>
    <property type="match status" value="1"/>
</dbReference>
<dbReference type="Pfam" id="PF00496">
    <property type="entry name" value="SBP_bac_5"/>
    <property type="match status" value="1"/>
</dbReference>
<dbReference type="Gene3D" id="3.40.190.10">
    <property type="entry name" value="Periplasmic binding protein-like II"/>
    <property type="match status" value="1"/>
</dbReference>
<evidence type="ECO:0000256" key="1">
    <source>
        <dbReference type="ARBA" id="ARBA00005695"/>
    </source>
</evidence>
<feature type="transmembrane region" description="Helical" evidence="5">
    <location>
        <begin position="12"/>
        <end position="32"/>
    </location>
</feature>
<dbReference type="SUPFAM" id="SSF53850">
    <property type="entry name" value="Periplasmic binding protein-like II"/>
    <property type="match status" value="1"/>
</dbReference>
<evidence type="ECO:0000259" key="6">
    <source>
        <dbReference type="Pfam" id="PF00496"/>
    </source>
</evidence>
<dbReference type="GO" id="GO:0042597">
    <property type="term" value="C:periplasmic space"/>
    <property type="evidence" value="ECO:0007669"/>
    <property type="project" value="UniProtKB-ARBA"/>
</dbReference>
<name>A0A2R6AU12_9ARCH</name>
<dbReference type="InterPro" id="IPR030678">
    <property type="entry name" value="Peptide/Ni-bd"/>
</dbReference>
<evidence type="ECO:0000313" key="7">
    <source>
        <dbReference type="EMBL" id="PSN89864.1"/>
    </source>
</evidence>
<dbReference type="PANTHER" id="PTHR30290:SF9">
    <property type="entry name" value="OLIGOPEPTIDE-BINDING PROTEIN APPA"/>
    <property type="match status" value="1"/>
</dbReference>
<protein>
    <submittedName>
        <fullName evidence="7">Peptide ABC transporter permease</fullName>
    </submittedName>
</protein>